<dbReference type="AlphaFoldDB" id="K5WBU8"/>
<dbReference type="GeneID" id="18823103"/>
<dbReference type="HOGENOM" id="CLU_200647_0_0_1"/>
<name>K5WBU8_AGABU</name>
<dbReference type="RefSeq" id="XP_007325978.1">
    <property type="nucleotide sequence ID" value="XM_007325916.1"/>
</dbReference>
<keyword evidence="1" id="KW-0732">Signal</keyword>
<protein>
    <submittedName>
        <fullName evidence="2">Uncharacterized protein</fullName>
    </submittedName>
</protein>
<gene>
    <name evidence="2" type="ORF">AGABI1DRAFT_110902</name>
</gene>
<feature type="signal peptide" evidence="1">
    <location>
        <begin position="1"/>
        <end position="20"/>
    </location>
</feature>
<evidence type="ECO:0000313" key="2">
    <source>
        <dbReference type="EMBL" id="EKM84379.1"/>
    </source>
</evidence>
<accession>K5WBU8</accession>
<organism evidence="2 3">
    <name type="scientific">Agaricus bisporus var. burnettii (strain JB137-S8 / ATCC MYA-4627 / FGSC 10392)</name>
    <name type="common">White button mushroom</name>
    <dbReference type="NCBI Taxonomy" id="597362"/>
    <lineage>
        <taxon>Eukaryota</taxon>
        <taxon>Fungi</taxon>
        <taxon>Dikarya</taxon>
        <taxon>Basidiomycota</taxon>
        <taxon>Agaricomycotina</taxon>
        <taxon>Agaricomycetes</taxon>
        <taxon>Agaricomycetidae</taxon>
        <taxon>Agaricales</taxon>
        <taxon>Agaricineae</taxon>
        <taxon>Agaricaceae</taxon>
        <taxon>Agaricus</taxon>
    </lineage>
</organism>
<reference evidence="3" key="1">
    <citation type="journal article" date="2012" name="Proc. Natl. Acad. Sci. U.S.A.">
        <title>Genome sequence of the button mushroom Agaricus bisporus reveals mechanisms governing adaptation to a humic-rich ecological niche.</title>
        <authorList>
            <person name="Morin E."/>
            <person name="Kohler A."/>
            <person name="Baker A.R."/>
            <person name="Foulongne-Oriol M."/>
            <person name="Lombard V."/>
            <person name="Nagy L.G."/>
            <person name="Ohm R.A."/>
            <person name="Patyshakuliyeva A."/>
            <person name="Brun A."/>
            <person name="Aerts A.L."/>
            <person name="Bailey A.M."/>
            <person name="Billette C."/>
            <person name="Coutinho P.M."/>
            <person name="Deakin G."/>
            <person name="Doddapaneni H."/>
            <person name="Floudas D."/>
            <person name="Grimwood J."/>
            <person name="Hilden K."/>
            <person name="Kuees U."/>
            <person name="LaButti K.M."/>
            <person name="Lapidus A."/>
            <person name="Lindquist E.A."/>
            <person name="Lucas S.M."/>
            <person name="Murat C."/>
            <person name="Riley R.W."/>
            <person name="Salamov A.A."/>
            <person name="Schmutz J."/>
            <person name="Subramanian V."/>
            <person name="Woesten H.A.B."/>
            <person name="Xu J."/>
            <person name="Eastwood D.C."/>
            <person name="Foster G.D."/>
            <person name="Sonnenberg A.S."/>
            <person name="Cullen D."/>
            <person name="de Vries R.P."/>
            <person name="Lundell T."/>
            <person name="Hibbett D.S."/>
            <person name="Henrissat B."/>
            <person name="Burton K.S."/>
            <person name="Kerrigan R.W."/>
            <person name="Challen M.P."/>
            <person name="Grigoriev I.V."/>
            <person name="Martin F."/>
        </authorList>
    </citation>
    <scope>NUCLEOTIDE SEQUENCE [LARGE SCALE GENOMIC DNA]</scope>
    <source>
        <strain evidence="3">JB137-S8 / ATCC MYA-4627 / FGSC 10392</strain>
    </source>
</reference>
<dbReference type="Proteomes" id="UP000008493">
    <property type="component" value="Unassembled WGS sequence"/>
</dbReference>
<proteinExistence type="predicted"/>
<feature type="chain" id="PRO_5003889279" evidence="1">
    <location>
        <begin position="21"/>
        <end position="54"/>
    </location>
</feature>
<dbReference type="EMBL" id="JH971385">
    <property type="protein sequence ID" value="EKM84379.1"/>
    <property type="molecule type" value="Genomic_DNA"/>
</dbReference>
<dbReference type="InParanoid" id="K5WBU8"/>
<dbReference type="KEGG" id="abp:AGABI1DRAFT110902"/>
<evidence type="ECO:0000256" key="1">
    <source>
        <dbReference type="SAM" id="SignalP"/>
    </source>
</evidence>
<evidence type="ECO:0000313" key="3">
    <source>
        <dbReference type="Proteomes" id="UP000008493"/>
    </source>
</evidence>
<keyword evidence="3" id="KW-1185">Reference proteome</keyword>
<sequence length="54" mass="5414">MKFILFAATIIYTMIALVEASPAPAPQLGAAADSILGGLPVIGPIISPPPPEDG</sequence>